<evidence type="ECO:0000256" key="8">
    <source>
        <dbReference type="ARBA" id="ARBA00022842"/>
    </source>
</evidence>
<dbReference type="EMBL" id="NVQC01000016">
    <property type="protein sequence ID" value="PTL36313.1"/>
    <property type="molecule type" value="Genomic_DNA"/>
</dbReference>
<evidence type="ECO:0000256" key="6">
    <source>
        <dbReference type="ARBA" id="ARBA00022741"/>
    </source>
</evidence>
<dbReference type="PANTHER" id="PTHR33571">
    <property type="entry name" value="SSL8005 PROTEIN"/>
    <property type="match status" value="1"/>
</dbReference>
<evidence type="ECO:0000256" key="3">
    <source>
        <dbReference type="ARBA" id="ARBA00022679"/>
    </source>
</evidence>
<dbReference type="SUPFAM" id="SSF81301">
    <property type="entry name" value="Nucleotidyltransferase"/>
    <property type="match status" value="1"/>
</dbReference>
<dbReference type="PANTHER" id="PTHR33571:SF12">
    <property type="entry name" value="BSL3053 PROTEIN"/>
    <property type="match status" value="1"/>
</dbReference>
<reference evidence="12" key="2">
    <citation type="journal article" date="2018" name="Environ. Microbiol.">
        <title>Bloom of a denitrifying methanotroph, 'Candidatus Methylomirabilis limnetica', in a deep stratified lake.</title>
        <authorList>
            <person name="Graf J.S."/>
            <person name="Mayr M.J."/>
            <person name="Marchant H.K."/>
            <person name="Tienken D."/>
            <person name="Hach P.F."/>
            <person name="Brand A."/>
            <person name="Schubert C.J."/>
            <person name="Kuypers M.M."/>
            <person name="Milucka J."/>
        </authorList>
    </citation>
    <scope>NUCLEOTIDE SEQUENCE [LARGE SCALE GENOMIC DNA]</scope>
    <source>
        <strain evidence="12">Zug</strain>
    </source>
</reference>
<dbReference type="Pfam" id="PF01909">
    <property type="entry name" value="NTP_transf_2"/>
    <property type="match status" value="1"/>
</dbReference>
<protein>
    <submittedName>
        <fullName evidence="11">Nucleotidyltransferase</fullName>
    </submittedName>
</protein>
<dbReference type="Gene3D" id="3.30.460.10">
    <property type="entry name" value="Beta Polymerase, domain 2"/>
    <property type="match status" value="1"/>
</dbReference>
<dbReference type="GO" id="GO:0046872">
    <property type="term" value="F:metal ion binding"/>
    <property type="evidence" value="ECO:0007669"/>
    <property type="project" value="UniProtKB-KW"/>
</dbReference>
<evidence type="ECO:0000256" key="2">
    <source>
        <dbReference type="ARBA" id="ARBA00022649"/>
    </source>
</evidence>
<evidence type="ECO:0000313" key="11">
    <source>
        <dbReference type="EMBL" id="PTL36313.1"/>
    </source>
</evidence>
<gene>
    <name evidence="11" type="ORF">CLG94_04550</name>
</gene>
<dbReference type="InterPro" id="IPR043519">
    <property type="entry name" value="NT_sf"/>
</dbReference>
<dbReference type="Proteomes" id="UP000241436">
    <property type="component" value="Unassembled WGS sequence"/>
</dbReference>
<dbReference type="GO" id="GO:0005524">
    <property type="term" value="F:ATP binding"/>
    <property type="evidence" value="ECO:0007669"/>
    <property type="project" value="UniProtKB-KW"/>
</dbReference>
<sequence>MPEIVRNRKEVIERLESAEAAIRALGVRRLALFGSFVREAASLDSDVDVLVEFEPERKTYDRFLDLSELLERLLGRRVEIVTTESLSPHLGAYILSEARDVIRAA</sequence>
<proteinExistence type="inferred from homology"/>
<evidence type="ECO:0000256" key="9">
    <source>
        <dbReference type="ARBA" id="ARBA00038276"/>
    </source>
</evidence>
<dbReference type="RefSeq" id="WP_107561688.1">
    <property type="nucleotide sequence ID" value="NZ_NVQC01000016.1"/>
</dbReference>
<dbReference type="CDD" id="cd05403">
    <property type="entry name" value="NT_KNTase_like"/>
    <property type="match status" value="1"/>
</dbReference>
<evidence type="ECO:0000313" key="12">
    <source>
        <dbReference type="Proteomes" id="UP000241436"/>
    </source>
</evidence>
<evidence type="ECO:0000256" key="4">
    <source>
        <dbReference type="ARBA" id="ARBA00022695"/>
    </source>
</evidence>
<keyword evidence="2" id="KW-1277">Toxin-antitoxin system</keyword>
<keyword evidence="6" id="KW-0547">Nucleotide-binding</keyword>
<comment type="caution">
    <text evidence="11">The sequence shown here is derived from an EMBL/GenBank/DDBJ whole genome shotgun (WGS) entry which is preliminary data.</text>
</comment>
<dbReference type="GO" id="GO:0016779">
    <property type="term" value="F:nucleotidyltransferase activity"/>
    <property type="evidence" value="ECO:0007669"/>
    <property type="project" value="UniProtKB-KW"/>
</dbReference>
<comment type="cofactor">
    <cofactor evidence="1">
        <name>Mg(2+)</name>
        <dbReference type="ChEBI" id="CHEBI:18420"/>
    </cofactor>
</comment>
<dbReference type="OrthoDB" id="561385at2"/>
<keyword evidence="4" id="KW-0548">Nucleotidyltransferase</keyword>
<dbReference type="AlphaFoldDB" id="A0A2T4TYX8"/>
<keyword evidence="3 11" id="KW-0808">Transferase</keyword>
<evidence type="ECO:0000256" key="5">
    <source>
        <dbReference type="ARBA" id="ARBA00022723"/>
    </source>
</evidence>
<dbReference type="InterPro" id="IPR002934">
    <property type="entry name" value="Polymerase_NTP_transf_dom"/>
</dbReference>
<feature type="domain" description="Polymerase nucleotidyl transferase" evidence="10">
    <location>
        <begin position="25"/>
        <end position="98"/>
    </location>
</feature>
<accession>A0A2T4TYX8</accession>
<organism evidence="11 12">
    <name type="scientific">Candidatus Methylomirabilis limnetica</name>
    <dbReference type="NCBI Taxonomy" id="2033718"/>
    <lineage>
        <taxon>Bacteria</taxon>
        <taxon>Candidatus Methylomirabilota</taxon>
        <taxon>Candidatus Methylomirabilia</taxon>
        <taxon>Candidatus Methylomirabilales</taxon>
        <taxon>Candidatus Methylomirabilaceae</taxon>
        <taxon>Candidatus Methylomirabilis</taxon>
    </lineage>
</organism>
<comment type="similarity">
    <text evidence="9">Belongs to the MntA antitoxin family.</text>
</comment>
<keyword evidence="5" id="KW-0479">Metal-binding</keyword>
<evidence type="ECO:0000259" key="10">
    <source>
        <dbReference type="Pfam" id="PF01909"/>
    </source>
</evidence>
<dbReference type="InterPro" id="IPR052038">
    <property type="entry name" value="Type-VII_TA_antitoxin"/>
</dbReference>
<keyword evidence="7" id="KW-0067">ATP-binding</keyword>
<name>A0A2T4TYX8_9BACT</name>
<evidence type="ECO:0000256" key="7">
    <source>
        <dbReference type="ARBA" id="ARBA00022840"/>
    </source>
</evidence>
<keyword evidence="8" id="KW-0460">Magnesium</keyword>
<evidence type="ECO:0000256" key="1">
    <source>
        <dbReference type="ARBA" id="ARBA00001946"/>
    </source>
</evidence>
<reference evidence="11 12" key="1">
    <citation type="submission" date="2017-09" db="EMBL/GenBank/DDBJ databases">
        <title>Bloom of a denitrifying methanotroph, Candidatus Methylomirabilis limnetica, in a deep stratified lake.</title>
        <authorList>
            <person name="Graf J.S."/>
            <person name="Marchant H.K."/>
            <person name="Tienken D."/>
            <person name="Hach P.F."/>
            <person name="Brand A."/>
            <person name="Schubert C.J."/>
            <person name="Kuypers M.M."/>
            <person name="Milucka J."/>
        </authorList>
    </citation>
    <scope>NUCLEOTIDE SEQUENCE [LARGE SCALE GENOMIC DNA]</scope>
    <source>
        <strain evidence="11 12">Zug</strain>
    </source>
</reference>
<keyword evidence="12" id="KW-1185">Reference proteome</keyword>